<dbReference type="FunCoup" id="A0A2J7QDP5">
    <property type="interactions" value="519"/>
</dbReference>
<evidence type="ECO:0000313" key="5">
    <source>
        <dbReference type="Proteomes" id="UP000235965"/>
    </source>
</evidence>
<dbReference type="OrthoDB" id="10017054at2759"/>
<feature type="compositionally biased region" description="Polar residues" evidence="2">
    <location>
        <begin position="263"/>
        <end position="275"/>
    </location>
</feature>
<gene>
    <name evidence="4" type="ORF">B7P43_G03392</name>
</gene>
<proteinExistence type="predicted"/>
<reference evidence="4 5" key="1">
    <citation type="submission" date="2017-12" db="EMBL/GenBank/DDBJ databases">
        <title>Hemimetabolous genomes reveal molecular basis of termite eusociality.</title>
        <authorList>
            <person name="Harrison M.C."/>
            <person name="Jongepier E."/>
            <person name="Robertson H.M."/>
            <person name="Arning N."/>
            <person name="Bitard-Feildel T."/>
            <person name="Chao H."/>
            <person name="Childers C.P."/>
            <person name="Dinh H."/>
            <person name="Doddapaneni H."/>
            <person name="Dugan S."/>
            <person name="Gowin J."/>
            <person name="Greiner C."/>
            <person name="Han Y."/>
            <person name="Hu H."/>
            <person name="Hughes D.S.T."/>
            <person name="Huylmans A.-K."/>
            <person name="Kemena C."/>
            <person name="Kremer L.P.M."/>
            <person name="Lee S.L."/>
            <person name="Lopez-Ezquerra A."/>
            <person name="Mallet L."/>
            <person name="Monroy-Kuhn J.M."/>
            <person name="Moser A."/>
            <person name="Murali S.C."/>
            <person name="Muzny D.M."/>
            <person name="Otani S."/>
            <person name="Piulachs M.-D."/>
            <person name="Poelchau M."/>
            <person name="Qu J."/>
            <person name="Schaub F."/>
            <person name="Wada-Katsumata A."/>
            <person name="Worley K.C."/>
            <person name="Xie Q."/>
            <person name="Ylla G."/>
            <person name="Poulsen M."/>
            <person name="Gibbs R.A."/>
            <person name="Schal C."/>
            <person name="Richards S."/>
            <person name="Belles X."/>
            <person name="Korb J."/>
            <person name="Bornberg-Bauer E."/>
        </authorList>
    </citation>
    <scope>NUCLEOTIDE SEQUENCE [LARGE SCALE GENOMIC DNA]</scope>
    <source>
        <tissue evidence="4">Whole body</tissue>
    </source>
</reference>
<feature type="compositionally biased region" description="Polar residues" evidence="2">
    <location>
        <begin position="428"/>
        <end position="438"/>
    </location>
</feature>
<organism evidence="4 5">
    <name type="scientific">Cryptotermes secundus</name>
    <dbReference type="NCBI Taxonomy" id="105785"/>
    <lineage>
        <taxon>Eukaryota</taxon>
        <taxon>Metazoa</taxon>
        <taxon>Ecdysozoa</taxon>
        <taxon>Arthropoda</taxon>
        <taxon>Hexapoda</taxon>
        <taxon>Insecta</taxon>
        <taxon>Pterygota</taxon>
        <taxon>Neoptera</taxon>
        <taxon>Polyneoptera</taxon>
        <taxon>Dictyoptera</taxon>
        <taxon>Blattodea</taxon>
        <taxon>Blattoidea</taxon>
        <taxon>Termitoidae</taxon>
        <taxon>Kalotermitidae</taxon>
        <taxon>Cryptotermitinae</taxon>
        <taxon>Cryptotermes</taxon>
    </lineage>
</organism>
<feature type="region of interest" description="Disordered" evidence="2">
    <location>
        <begin position="407"/>
        <end position="448"/>
    </location>
</feature>
<feature type="domain" description="BMERB" evidence="3">
    <location>
        <begin position="472"/>
        <end position="633"/>
    </location>
</feature>
<feature type="region of interest" description="Disordered" evidence="2">
    <location>
        <begin position="1"/>
        <end position="28"/>
    </location>
</feature>
<dbReference type="AlphaFoldDB" id="A0A2J7QDP5"/>
<feature type="compositionally biased region" description="Basic and acidic residues" evidence="2">
    <location>
        <begin position="416"/>
        <end position="427"/>
    </location>
</feature>
<feature type="coiled-coil region" evidence="1">
    <location>
        <begin position="485"/>
        <end position="512"/>
    </location>
</feature>
<sequence length="706" mass="79652">MFEKSGNAEENTKALKTRSNNISALYQKDETSSASLDMFITRSTSVESKDRVFVVEEGKVEKQEDQNGQEKLVHKIDISKEESGFETNESIDVGLALKKESQSHIDDSVEHMNSGDRMVREKSSSISDIQETDKSDIPKDTGPIKVIESDDIQTNFALPKSKSAKQNNDCTYPSELNPFGDDDDDSSITEQANERSVVCKPSVSKVAQEMNPFGSSDEEEMRIMVEPPTPPVPVARTKRKIVLEAPKVNLNPFWSDGEEPSSGDENTGSTCSTSEKLPVPRPRTVMGVTPEPCPVPRKSLQTNSSDKFGSVSSLSSLSSAGGTSNRKKKKPAPAPPRAQDVFSETITAPSDNSSRASSPCPSSRYSPSPKATPHHRKSRPAPLPPAATQGSTVLSFAEAKLVVAKLEDSPSNSLQWEREKNKKDVTNRNRQSQISDTFSFGPMSPSEQQLVFGPNKSTYGQWKRKKGPAPPRPVPQRRQIKAIPMKEVKRELEDIEVQQQELERQGVTLEKTIRDKFDQAPNSNDDSSMTPDVEDLVLQLFELVNEKNELFRRQAELMYLRRQQRLEEEHADLEYQIRCLMDVPEHTKTDSDKTREEELIQRLVEVVERRNEIVECLEMDRIREAEEDRSIHSRLGMFSKGKISCQEEVTYSDSYYGKMKKKKKDKEKHTKKKTLKSGLDVDKDIDEREEAVPKHAKEKKSKRKWF</sequence>
<dbReference type="EMBL" id="NEVH01015817">
    <property type="protein sequence ID" value="PNF26697.1"/>
    <property type="molecule type" value="Genomic_DNA"/>
</dbReference>
<dbReference type="InParanoid" id="A0A2J7QDP5"/>
<name>A0A2J7QDP5_9NEOP</name>
<feature type="compositionally biased region" description="Low complexity" evidence="2">
    <location>
        <begin position="349"/>
        <end position="369"/>
    </location>
</feature>
<evidence type="ECO:0000256" key="2">
    <source>
        <dbReference type="SAM" id="MobiDB-lite"/>
    </source>
</evidence>
<comment type="caution">
    <text evidence="4">The sequence shown here is derived from an EMBL/GenBank/DDBJ whole genome shotgun (WGS) entry which is preliminary data.</text>
</comment>
<feature type="region of interest" description="Disordered" evidence="2">
    <location>
        <begin position="656"/>
        <end position="706"/>
    </location>
</feature>
<feature type="region of interest" description="Disordered" evidence="2">
    <location>
        <begin position="245"/>
        <end position="391"/>
    </location>
</feature>
<evidence type="ECO:0000313" key="4">
    <source>
        <dbReference type="EMBL" id="PNF26697.1"/>
    </source>
</evidence>
<evidence type="ECO:0000256" key="1">
    <source>
        <dbReference type="SAM" id="Coils"/>
    </source>
</evidence>
<feature type="compositionally biased region" description="Basic and acidic residues" evidence="2">
    <location>
        <begin position="1"/>
        <end position="13"/>
    </location>
</feature>
<dbReference type="STRING" id="105785.A0A2J7QDP5"/>
<feature type="compositionally biased region" description="Low complexity" evidence="2">
    <location>
        <begin position="304"/>
        <end position="324"/>
    </location>
</feature>
<evidence type="ECO:0000259" key="3">
    <source>
        <dbReference type="PROSITE" id="PS51848"/>
    </source>
</evidence>
<keyword evidence="5" id="KW-1185">Reference proteome</keyword>
<dbReference type="PROSITE" id="PS51848">
    <property type="entry name" value="BMERB"/>
    <property type="match status" value="1"/>
</dbReference>
<feature type="compositionally biased region" description="Basic residues" evidence="2">
    <location>
        <begin position="696"/>
        <end position="706"/>
    </location>
</feature>
<dbReference type="Proteomes" id="UP000235965">
    <property type="component" value="Unassembled WGS sequence"/>
</dbReference>
<dbReference type="InterPro" id="IPR022735">
    <property type="entry name" value="bMERB_dom"/>
</dbReference>
<dbReference type="Pfam" id="PF12130">
    <property type="entry name" value="bMERB_dom"/>
    <property type="match status" value="1"/>
</dbReference>
<dbReference type="PANTHER" id="PTHR23167">
    <property type="entry name" value="CALPONIN HOMOLOGY DOMAIN-CONTAINING PROTEIN DDB_G0272472-RELATED"/>
    <property type="match status" value="1"/>
</dbReference>
<feature type="compositionally biased region" description="Basic residues" evidence="2">
    <location>
        <begin position="658"/>
        <end position="675"/>
    </location>
</feature>
<dbReference type="InterPro" id="IPR050540">
    <property type="entry name" value="F-actin_Monoox_Mical"/>
</dbReference>
<feature type="compositionally biased region" description="Basic and acidic residues" evidence="2">
    <location>
        <begin position="679"/>
        <end position="695"/>
    </location>
</feature>
<accession>A0A2J7QDP5</accession>
<keyword evidence="1" id="KW-0175">Coiled coil</keyword>
<feature type="region of interest" description="Disordered" evidence="2">
    <location>
        <begin position="101"/>
        <end position="144"/>
    </location>
</feature>
<protein>
    <recommendedName>
        <fullName evidence="3">BMERB domain-containing protein</fullName>
    </recommendedName>
</protein>
<dbReference type="SMART" id="SM01203">
    <property type="entry name" value="DUF3585"/>
    <property type="match status" value="1"/>
</dbReference>
<dbReference type="PANTHER" id="PTHR23167:SF84">
    <property type="entry name" value="ALPHA ACTININ 3-RELATED"/>
    <property type="match status" value="1"/>
</dbReference>
<feature type="region of interest" description="Disordered" evidence="2">
    <location>
        <begin position="157"/>
        <end position="200"/>
    </location>
</feature>
<feature type="compositionally biased region" description="Basic and acidic residues" evidence="2">
    <location>
        <begin position="101"/>
        <end position="123"/>
    </location>
</feature>